<protein>
    <recommendedName>
        <fullName evidence="8">Secretion system C-terminal sorting domain-containing protein</fullName>
    </recommendedName>
</protein>
<dbReference type="FunFam" id="3.80.10.10:FF:000383">
    <property type="entry name" value="Leucine-rich repeat receptor protein kinase EMS1"/>
    <property type="match status" value="1"/>
</dbReference>
<accession>A0A382DYV8</accession>
<dbReference type="GO" id="GO:0005886">
    <property type="term" value="C:plasma membrane"/>
    <property type="evidence" value="ECO:0007669"/>
    <property type="project" value="UniProtKB-SubCell"/>
</dbReference>
<dbReference type="PANTHER" id="PTHR48059:SF30">
    <property type="entry name" value="OS06G0587000 PROTEIN"/>
    <property type="match status" value="1"/>
</dbReference>
<dbReference type="InterPro" id="IPR001611">
    <property type="entry name" value="Leu-rich_rpt"/>
</dbReference>
<dbReference type="Pfam" id="PF13855">
    <property type="entry name" value="LRR_8"/>
    <property type="match status" value="1"/>
</dbReference>
<evidence type="ECO:0000256" key="1">
    <source>
        <dbReference type="ARBA" id="ARBA00004236"/>
    </source>
</evidence>
<name>A0A382DYV8_9ZZZZ</name>
<keyword evidence="4" id="KW-0732">Signal</keyword>
<keyword evidence="6" id="KW-0472">Membrane</keyword>
<evidence type="ECO:0000313" key="7">
    <source>
        <dbReference type="EMBL" id="SVB43282.1"/>
    </source>
</evidence>
<dbReference type="EMBL" id="UINC01041679">
    <property type="protein sequence ID" value="SVB43282.1"/>
    <property type="molecule type" value="Genomic_DNA"/>
</dbReference>
<dbReference type="FunFam" id="3.80.10.10:FF:000299">
    <property type="entry name" value="Piriformospora indica-insensitive protein 2"/>
    <property type="match status" value="1"/>
</dbReference>
<dbReference type="InterPro" id="IPR032675">
    <property type="entry name" value="LRR_dom_sf"/>
</dbReference>
<proteinExistence type="predicted"/>
<evidence type="ECO:0000256" key="5">
    <source>
        <dbReference type="ARBA" id="ARBA00022737"/>
    </source>
</evidence>
<dbReference type="InterPro" id="IPR003591">
    <property type="entry name" value="Leu-rich_rpt_typical-subtyp"/>
</dbReference>
<feature type="non-terminal residue" evidence="7">
    <location>
        <position position="581"/>
    </location>
</feature>
<dbReference type="AlphaFoldDB" id="A0A382DYV8"/>
<keyword evidence="3" id="KW-0433">Leucine-rich repeat</keyword>
<keyword evidence="2" id="KW-1003">Cell membrane</keyword>
<keyword evidence="5" id="KW-0677">Repeat</keyword>
<evidence type="ECO:0000256" key="2">
    <source>
        <dbReference type="ARBA" id="ARBA00022475"/>
    </source>
</evidence>
<dbReference type="SUPFAM" id="SSF50998">
    <property type="entry name" value="Quinoprotein alcohol dehydrogenase-like"/>
    <property type="match status" value="1"/>
</dbReference>
<gene>
    <name evidence="7" type="ORF">METZ01_LOCUS196136</name>
</gene>
<evidence type="ECO:0000256" key="4">
    <source>
        <dbReference type="ARBA" id="ARBA00022729"/>
    </source>
</evidence>
<dbReference type="PANTHER" id="PTHR48059">
    <property type="entry name" value="POLYGALACTURONASE INHIBITOR 1"/>
    <property type="match status" value="1"/>
</dbReference>
<dbReference type="SMART" id="SM00369">
    <property type="entry name" value="LRR_TYP"/>
    <property type="match status" value="4"/>
</dbReference>
<dbReference type="InterPro" id="IPR011047">
    <property type="entry name" value="Quinoprotein_ADH-like_sf"/>
</dbReference>
<evidence type="ECO:0000256" key="6">
    <source>
        <dbReference type="ARBA" id="ARBA00023136"/>
    </source>
</evidence>
<evidence type="ECO:0008006" key="8">
    <source>
        <dbReference type="Google" id="ProtNLM"/>
    </source>
</evidence>
<dbReference type="InterPro" id="IPR051848">
    <property type="entry name" value="PGIP"/>
</dbReference>
<dbReference type="SUPFAM" id="SSF52058">
    <property type="entry name" value="L domain-like"/>
    <property type="match status" value="1"/>
</dbReference>
<organism evidence="7">
    <name type="scientific">marine metagenome</name>
    <dbReference type="NCBI Taxonomy" id="408172"/>
    <lineage>
        <taxon>unclassified sequences</taxon>
        <taxon>metagenomes</taxon>
        <taxon>ecological metagenomes</taxon>
    </lineage>
</organism>
<reference evidence="7" key="1">
    <citation type="submission" date="2018-05" db="EMBL/GenBank/DDBJ databases">
        <authorList>
            <person name="Lanie J.A."/>
            <person name="Ng W.-L."/>
            <person name="Kazmierczak K.M."/>
            <person name="Andrzejewski T.M."/>
            <person name="Davidsen T.M."/>
            <person name="Wayne K.J."/>
            <person name="Tettelin H."/>
            <person name="Glass J.I."/>
            <person name="Rusch D."/>
            <person name="Podicherti R."/>
            <person name="Tsui H.-C.T."/>
            <person name="Winkler M.E."/>
        </authorList>
    </citation>
    <scope>NUCLEOTIDE SEQUENCE</scope>
</reference>
<dbReference type="Pfam" id="PF00560">
    <property type="entry name" value="LRR_1"/>
    <property type="match status" value="4"/>
</dbReference>
<comment type="subcellular location">
    <subcellularLocation>
        <location evidence="1">Cell membrane</location>
    </subcellularLocation>
</comment>
<sequence>MPYKTYEKVKAYSIGETPDSGFVVLTMESNYSCYDDFNSSSISILVLFRLDSSGDTLWTRSYLQDYENDQHELCFHLFEVIVSQNENLLLYGSYYVGEQQKTWLLKTDPLGEPIWENTYDYNNTEAVTQGPDGSIFITGGHGGQGSPGTAFILKINQNGDQEWVRYESEPIDTKGDIIHSTYDNGIVVAGDYTDWAMGSTGPWLWKTDSLGNTEWDINLDAEGLNNVGNLVQQPDGTFIIAGGWGLSYALLNMDDSTSYSFNYSGLNPAIDIKSMSGNTQVTLINNNYYAEIPHIVIAKTRYISSYCTADDVTDGVELWGECYSIQNTTELDLSYMEITGEIPPAIGQLTNLTSLILKENQFSGVIPPEIGSLINLTDLDLGGNQLTGEIPPELGSLTDLTILDLAGNQLSGSIHPEICNLQSLTELELGGNQLTGSIPSEIGNLSSLTFIHLEYNQFMGEIPPELGDLNNLVWLNFVHNQLSGEIPSSICNLDMNWEDPNNFNISENQLCPPYPSCIEEYVGEQETANCDQVSIMDETFPLTYKLHIAYPNPFNPVTTLRYDLPEDALVNITIYDMVGRI</sequence>
<evidence type="ECO:0000256" key="3">
    <source>
        <dbReference type="ARBA" id="ARBA00022614"/>
    </source>
</evidence>
<dbReference type="Gene3D" id="3.80.10.10">
    <property type="entry name" value="Ribonuclease Inhibitor"/>
    <property type="match status" value="1"/>
</dbReference>